<evidence type="ECO:0000259" key="3">
    <source>
        <dbReference type="Pfam" id="PF17482"/>
    </source>
</evidence>
<name>A0A075WVH9_9BACT</name>
<evidence type="ECO:0000313" key="5">
    <source>
        <dbReference type="Proteomes" id="UP000028481"/>
    </source>
</evidence>
<evidence type="ECO:0008006" key="6">
    <source>
        <dbReference type="Google" id="ProtNLM"/>
    </source>
</evidence>
<feature type="domain" description="Tail sheath protein C-terminal" evidence="3">
    <location>
        <begin position="311"/>
        <end position="410"/>
    </location>
</feature>
<dbReference type="KEGG" id="tcm:HL41_07100"/>
<feature type="domain" description="Tail sheath protein subtilisin-like" evidence="2">
    <location>
        <begin position="132"/>
        <end position="305"/>
    </location>
</feature>
<dbReference type="InterPro" id="IPR020287">
    <property type="entry name" value="Tail_sheath_C"/>
</dbReference>
<dbReference type="AlphaFoldDB" id="A0A075WVH9"/>
<dbReference type="RefSeq" id="WP_038061592.1">
    <property type="nucleotide sequence ID" value="NZ_CP008796.1"/>
</dbReference>
<dbReference type="PANTHER" id="PTHR35861">
    <property type="match status" value="1"/>
</dbReference>
<organism evidence="4 5">
    <name type="scientific">Thermodesulfobacterium commune DSM 2178</name>
    <dbReference type="NCBI Taxonomy" id="289377"/>
    <lineage>
        <taxon>Bacteria</taxon>
        <taxon>Pseudomonadati</taxon>
        <taxon>Thermodesulfobacteriota</taxon>
        <taxon>Thermodesulfobacteria</taxon>
        <taxon>Thermodesulfobacteriales</taxon>
        <taxon>Thermodesulfobacteriaceae</taxon>
        <taxon>Thermodesulfobacterium</taxon>
    </lineage>
</organism>
<reference evidence="4 5" key="1">
    <citation type="journal article" date="2015" name="Genome Announc.">
        <title>Genome Sequence of a Sulfate-Reducing Thermophilic Bacterium, Thermodesulfobacterium commune DSM 2178T (Phylum Thermodesulfobacteria).</title>
        <authorList>
            <person name="Bhatnagar S."/>
            <person name="Badger J.H."/>
            <person name="Madupu R."/>
            <person name="Khouri H.M."/>
            <person name="O'Connor E.M."/>
            <person name="Robb F.T."/>
            <person name="Ward N.L."/>
            <person name="Eisen J.A."/>
        </authorList>
    </citation>
    <scope>NUCLEOTIDE SEQUENCE [LARGE SCALE GENOMIC DNA]</scope>
    <source>
        <strain evidence="4 5">DSM 2178</strain>
    </source>
</reference>
<dbReference type="InterPro" id="IPR035089">
    <property type="entry name" value="Phage_sheath_subtilisin"/>
</dbReference>
<dbReference type="HOGENOM" id="CLU_037707_0_1_0"/>
<accession>A0A075WVH9</accession>
<protein>
    <recommendedName>
        <fullName evidence="6">Tail protein</fullName>
    </recommendedName>
</protein>
<sequence length="421" mass="45979">MPANYLHGVETIEIVKGPIPVREVKSAVIFLVGTAPVHLTKPAGVSEADWYAQTINNPVLVLRREDGITYFGDATPGYTIPYALDAIFDHGGSTIIVVNVFDPRRHKDASGNPDPSTVIQADIIGTYDPTTGKRSGLKVIDELYSRFGFTAKLILCPVYCESPGVMAEMIALCETHRALALIDAPAGLTPQQVINARGAGGQLNTSAYRAVICYPHLKVYDTATNSERLEPFSQRLAGVIAKVDHEEGYWYSPSNHEILGIIGVERPITCAINDPNTEANILNENGIVTVFNSFGTGYRVWGNRSAAWPTKSDPKNFISVRRTADIIAESIEYATLQFLDKPITVAIDGVLSMVNAFIRTLIGRGALVDGKCYFLKDKNPETNLANGHLTFTYEIMPPTPAERITFEQVINIELLKKLVGG</sequence>
<dbReference type="InterPro" id="IPR052042">
    <property type="entry name" value="Tail_sheath_structural"/>
</dbReference>
<evidence type="ECO:0000256" key="1">
    <source>
        <dbReference type="ARBA" id="ARBA00008005"/>
    </source>
</evidence>
<dbReference type="Pfam" id="PF04984">
    <property type="entry name" value="Phage_sheath_1"/>
    <property type="match status" value="1"/>
</dbReference>
<evidence type="ECO:0000313" key="4">
    <source>
        <dbReference type="EMBL" id="AIH04478.1"/>
    </source>
</evidence>
<dbReference type="Pfam" id="PF17482">
    <property type="entry name" value="Phage_sheath_1C"/>
    <property type="match status" value="1"/>
</dbReference>
<comment type="similarity">
    <text evidence="1">Belongs to the myoviridae tail sheath protein family.</text>
</comment>
<dbReference type="eggNOG" id="COG3497">
    <property type="taxonomic scope" value="Bacteria"/>
</dbReference>
<proteinExistence type="inferred from homology"/>
<dbReference type="EMBL" id="CP008796">
    <property type="protein sequence ID" value="AIH04478.1"/>
    <property type="molecule type" value="Genomic_DNA"/>
</dbReference>
<evidence type="ECO:0000259" key="2">
    <source>
        <dbReference type="Pfam" id="PF04984"/>
    </source>
</evidence>
<dbReference type="Proteomes" id="UP000028481">
    <property type="component" value="Chromosome"/>
</dbReference>
<dbReference type="PaxDb" id="289377-HL41_07100"/>
<dbReference type="Gene3D" id="3.40.50.11780">
    <property type="match status" value="1"/>
</dbReference>
<dbReference type="STRING" id="289377.HL41_07100"/>
<keyword evidence="5" id="KW-1185">Reference proteome</keyword>
<gene>
    <name evidence="4" type="ORF">HL41_07100</name>
</gene>
<dbReference type="PANTHER" id="PTHR35861:SF1">
    <property type="entry name" value="PHAGE TAIL SHEATH PROTEIN"/>
    <property type="match status" value="1"/>
</dbReference>
<dbReference type="OrthoDB" id="9767864at2"/>